<organism evidence="4 5">
    <name type="scientific">Ornithinimicrobium faecis</name>
    <dbReference type="NCBI Taxonomy" id="2934158"/>
    <lineage>
        <taxon>Bacteria</taxon>
        <taxon>Bacillati</taxon>
        <taxon>Actinomycetota</taxon>
        <taxon>Actinomycetes</taxon>
        <taxon>Micrococcales</taxon>
        <taxon>Ornithinimicrobiaceae</taxon>
        <taxon>Ornithinimicrobium</taxon>
    </lineage>
</organism>
<dbReference type="Pfam" id="PF00685">
    <property type="entry name" value="Sulfotransfer_1"/>
    <property type="match status" value="1"/>
</dbReference>
<evidence type="ECO:0000256" key="1">
    <source>
        <dbReference type="ARBA" id="ARBA00022679"/>
    </source>
</evidence>
<keyword evidence="2" id="KW-0325">Glycoprotein</keyword>
<dbReference type="SUPFAM" id="SSF52540">
    <property type="entry name" value="P-loop containing nucleoside triphosphate hydrolases"/>
    <property type="match status" value="1"/>
</dbReference>
<dbReference type="EMBL" id="CP099489">
    <property type="protein sequence ID" value="USQ80453.1"/>
    <property type="molecule type" value="Genomic_DNA"/>
</dbReference>
<dbReference type="InterPro" id="IPR037359">
    <property type="entry name" value="NST/OST"/>
</dbReference>
<dbReference type="RefSeq" id="WP_252593829.1">
    <property type="nucleotide sequence ID" value="NZ_CP099489.1"/>
</dbReference>
<protein>
    <submittedName>
        <fullName evidence="4">Sulfotransferase</fullName>
    </submittedName>
</protein>
<reference evidence="4" key="1">
    <citation type="submission" date="2022-06" db="EMBL/GenBank/DDBJ databases">
        <title>Ornithinimicrobium HY1793.</title>
        <authorList>
            <person name="Huang Y."/>
        </authorList>
    </citation>
    <scope>NUCLEOTIDE SEQUENCE</scope>
    <source>
        <strain evidence="4">HY1793</strain>
    </source>
</reference>
<gene>
    <name evidence="4" type="ORF">NF556_01955</name>
</gene>
<dbReference type="Proteomes" id="UP001056455">
    <property type="component" value="Chromosome"/>
</dbReference>
<name>A0ABY4YUP2_9MICO</name>
<dbReference type="Gene3D" id="3.40.50.300">
    <property type="entry name" value="P-loop containing nucleotide triphosphate hydrolases"/>
    <property type="match status" value="1"/>
</dbReference>
<sequence length="278" mass="31886">MTRRLPNFLYIGPDKAGSTWLHEVLVNHPEIYLTPAKDLYYFDRYFGRGEEWYQRHFADVTDQRVVGEVCQDYLSCAESPARIATTLGRPKMMATLRDPVERAYSSYLYMRKHGEGPDSFSEALRTKPTLLDHGRYGTQLKRYADMFGRACLHVAVFDDLQENPQAFVDSVLEWLGVSPMVLPEEDLKSKLPASRARFVPAAWAVRQGANVVRALDGAQLVGRVKRSPRVQRLLYQPVPASDRQISAEDATWIREQLRSDIEAAESLFSLNLMERWGW</sequence>
<dbReference type="InterPro" id="IPR000863">
    <property type="entry name" value="Sulfotransferase_dom"/>
</dbReference>
<proteinExistence type="predicted"/>
<feature type="domain" description="Sulfotransferase" evidence="3">
    <location>
        <begin position="8"/>
        <end position="178"/>
    </location>
</feature>
<dbReference type="InterPro" id="IPR027417">
    <property type="entry name" value="P-loop_NTPase"/>
</dbReference>
<evidence type="ECO:0000259" key="3">
    <source>
        <dbReference type="Pfam" id="PF00685"/>
    </source>
</evidence>
<keyword evidence="1" id="KW-0808">Transferase</keyword>
<accession>A0ABY4YUP2</accession>
<evidence type="ECO:0000313" key="5">
    <source>
        <dbReference type="Proteomes" id="UP001056455"/>
    </source>
</evidence>
<dbReference type="PANTHER" id="PTHR10605">
    <property type="entry name" value="HEPARAN SULFATE SULFOTRANSFERASE"/>
    <property type="match status" value="1"/>
</dbReference>
<evidence type="ECO:0000256" key="2">
    <source>
        <dbReference type="ARBA" id="ARBA00023180"/>
    </source>
</evidence>
<dbReference type="PANTHER" id="PTHR10605:SF56">
    <property type="entry name" value="BIFUNCTIONAL HEPARAN SULFATE N-DEACETYLASE_N-SULFOTRANSFERASE"/>
    <property type="match status" value="1"/>
</dbReference>
<keyword evidence="5" id="KW-1185">Reference proteome</keyword>
<evidence type="ECO:0000313" key="4">
    <source>
        <dbReference type="EMBL" id="USQ80453.1"/>
    </source>
</evidence>